<keyword evidence="1" id="KW-1133">Transmembrane helix</keyword>
<evidence type="ECO:0000313" key="5">
    <source>
        <dbReference type="Proteomes" id="UP000325313"/>
    </source>
</evidence>
<keyword evidence="4" id="KW-1185">Reference proteome</keyword>
<keyword evidence="1" id="KW-0472">Membrane</keyword>
<name>A0A5B0NXA1_PUCGR</name>
<organism evidence="2 4">
    <name type="scientific">Puccinia graminis f. sp. tritici</name>
    <dbReference type="NCBI Taxonomy" id="56615"/>
    <lineage>
        <taxon>Eukaryota</taxon>
        <taxon>Fungi</taxon>
        <taxon>Dikarya</taxon>
        <taxon>Basidiomycota</taxon>
        <taxon>Pucciniomycotina</taxon>
        <taxon>Pucciniomycetes</taxon>
        <taxon>Pucciniales</taxon>
        <taxon>Pucciniaceae</taxon>
        <taxon>Puccinia</taxon>
    </lineage>
</organism>
<dbReference type="Proteomes" id="UP000325313">
    <property type="component" value="Unassembled WGS sequence"/>
</dbReference>
<proteinExistence type="predicted"/>
<comment type="caution">
    <text evidence="2">The sequence shown here is derived from an EMBL/GenBank/DDBJ whole genome shotgun (WGS) entry which is preliminary data.</text>
</comment>
<sequence length="491" mass="57734">MKSFVAFHWIFFMTVTPAFVMLTSPKGAGERLKEPMRYPKLDLNKLPQEETSVENFCPSKPITSFSDLRELGSHKRKHEDIFPLKPPIANSSPDSKSAKLLLLVKKENCDPGPNDDSTSSAHKFPSVTGNILKKSKILHDTNYGPEYVSKGKNELANMHSWKFLREGPEDGNPDCFEEHLPHPELKKFLSFLNSCKEKEDWDDSFFWIPRENAKQILEKFYLHRKGNCFREDVSKNVKHRVLYETVLRVSDKRIKLDQYPFFSLGLINHMETKLQSRIKNYLELETHSEKGSSLSKDFIQNPKIEIQLNLCCFSNIYLNQIHRAIDYIKNMTKVIHFLITTYLSLFKENPSTIEASENIVNFIKQIWEMAEKGEESFIQRHPWMKKIKNLFRIEEHYYWNYEFLYQHADLYTNAWNFVHYWIQENGKLVKHMGTKYQKDSLSSLINNLILYSNHETVSRDILESQKKQEARKKTQKKQTKTGVFPTRVNGC</sequence>
<reference evidence="4 5" key="1">
    <citation type="submission" date="2019-05" db="EMBL/GenBank/DDBJ databases">
        <title>Emergence of the Ug99 lineage of the wheat stem rust pathogen through somatic hybridization.</title>
        <authorList>
            <person name="Li F."/>
            <person name="Upadhyaya N.M."/>
            <person name="Sperschneider J."/>
            <person name="Matny O."/>
            <person name="Nguyen-Phuc H."/>
            <person name="Mago R."/>
            <person name="Raley C."/>
            <person name="Miller M.E."/>
            <person name="Silverstein K.A.T."/>
            <person name="Henningsen E."/>
            <person name="Hirsch C.D."/>
            <person name="Visser B."/>
            <person name="Pretorius Z.A."/>
            <person name="Steffenson B.J."/>
            <person name="Schwessinger B."/>
            <person name="Dodds P.N."/>
            <person name="Figueroa M."/>
        </authorList>
    </citation>
    <scope>NUCLEOTIDE SEQUENCE [LARGE SCALE GENOMIC DNA]</scope>
    <source>
        <strain evidence="2">21-0</strain>
        <strain evidence="3 5">Ug99</strain>
    </source>
</reference>
<protein>
    <submittedName>
        <fullName evidence="2">Uncharacterized protein</fullName>
    </submittedName>
</protein>
<evidence type="ECO:0000256" key="1">
    <source>
        <dbReference type="SAM" id="Phobius"/>
    </source>
</evidence>
<evidence type="ECO:0000313" key="3">
    <source>
        <dbReference type="EMBL" id="KAA1105164.1"/>
    </source>
</evidence>
<dbReference type="EMBL" id="VSWC01000080">
    <property type="protein sequence ID" value="KAA1092469.1"/>
    <property type="molecule type" value="Genomic_DNA"/>
</dbReference>
<feature type="transmembrane region" description="Helical" evidence="1">
    <location>
        <begin position="6"/>
        <end position="23"/>
    </location>
</feature>
<evidence type="ECO:0000313" key="2">
    <source>
        <dbReference type="EMBL" id="KAA1092469.1"/>
    </source>
</evidence>
<evidence type="ECO:0000313" key="4">
    <source>
        <dbReference type="Proteomes" id="UP000324748"/>
    </source>
</evidence>
<gene>
    <name evidence="2" type="ORF">PGT21_004007</name>
    <name evidence="3" type="ORF">PGTUg99_020372</name>
</gene>
<dbReference type="OrthoDB" id="2501728at2759"/>
<keyword evidence="1" id="KW-0812">Transmembrane</keyword>
<accession>A0A5B0NXA1</accession>
<dbReference type="EMBL" id="VDEP01000312">
    <property type="protein sequence ID" value="KAA1105164.1"/>
    <property type="molecule type" value="Genomic_DNA"/>
</dbReference>
<dbReference type="Proteomes" id="UP000324748">
    <property type="component" value="Unassembled WGS sequence"/>
</dbReference>
<dbReference type="AlphaFoldDB" id="A0A5B0NXA1"/>